<sequence length="246" mass="27849">MASPATTSSYLLCATPRSGSTLLCGLLASTGVAGRPESYFRAPDQQWWADRWNVLRRADGSIDYRDFVRAARTAGTSANGVFAARIMWGTLDEVVSQLRDAGSTGADLDVLTESLGLVRFLFLRRRDTVAQAVSWAKAEQTRYWHPGDVTVAQPRYSFEQIHHWHALVNQHNAAWQEWFRRHHIHPYQLWYEDLAADLAATVNHLLTYLGLPSLPGQRLVPRDRRQADQTNADWISRYRATVAESV</sequence>
<dbReference type="AlphaFoldDB" id="A0A6J4JXT2"/>
<evidence type="ECO:0000313" key="3">
    <source>
        <dbReference type="EMBL" id="CAA9290269.1"/>
    </source>
</evidence>
<comment type="catalytic activity">
    <reaction evidence="1">
        <text>alpha,alpha-trehalose + 3'-phosphoadenylyl sulfate = 2-O-sulfo-alpha,alpha-trehalose + adenosine 3',5'-bisphosphate + H(+)</text>
        <dbReference type="Rhea" id="RHEA:41608"/>
        <dbReference type="ChEBI" id="CHEBI:15378"/>
        <dbReference type="ChEBI" id="CHEBI:16551"/>
        <dbReference type="ChEBI" id="CHEBI:58339"/>
        <dbReference type="ChEBI" id="CHEBI:58343"/>
        <dbReference type="ChEBI" id="CHEBI:60091"/>
        <dbReference type="EC" id="2.8.2.37"/>
    </reaction>
</comment>
<dbReference type="Pfam" id="PF09037">
    <property type="entry name" value="Sulphotransf"/>
    <property type="match status" value="1"/>
</dbReference>
<accession>A0A6J4JXT2</accession>
<keyword evidence="1" id="KW-0119">Carbohydrate metabolism</keyword>
<organism evidence="3">
    <name type="scientific">uncultured Friedmanniella sp</name>
    <dbReference type="NCBI Taxonomy" id="335381"/>
    <lineage>
        <taxon>Bacteria</taxon>
        <taxon>Bacillati</taxon>
        <taxon>Actinomycetota</taxon>
        <taxon>Actinomycetes</taxon>
        <taxon>Propionibacteriales</taxon>
        <taxon>Nocardioidaceae</taxon>
        <taxon>Friedmanniella</taxon>
        <taxon>environmental samples</taxon>
    </lineage>
</organism>
<comment type="pathway">
    <text evidence="1">Glycolipid metabolism.</text>
</comment>
<evidence type="ECO:0000256" key="1">
    <source>
        <dbReference type="PIRNR" id="PIRNR021497"/>
    </source>
</evidence>
<dbReference type="PIRSF" id="PIRSF021497">
    <property type="entry name" value="Sulphotransferase_Stf0"/>
    <property type="match status" value="1"/>
</dbReference>
<dbReference type="EMBL" id="CADCTT010000019">
    <property type="protein sequence ID" value="CAA9290269.1"/>
    <property type="molecule type" value="Genomic_DNA"/>
</dbReference>
<proteinExistence type="inferred from homology"/>
<feature type="domain" description="Sulphotransferase Stf0" evidence="2">
    <location>
        <begin position="9"/>
        <end position="240"/>
    </location>
</feature>
<dbReference type="InterPro" id="IPR015124">
    <property type="entry name" value="Stf0"/>
</dbReference>
<name>A0A6J4JXT2_9ACTN</name>
<dbReference type="Gene3D" id="3.40.50.300">
    <property type="entry name" value="P-loop containing nucleotide triphosphate hydrolases"/>
    <property type="match status" value="1"/>
</dbReference>
<gene>
    <name evidence="3" type="ORF">AVDCRST_MAG61-261</name>
</gene>
<comment type="function">
    <text evidence="1">Catalyzes the sulfuryl group transfer from 3'-phosphoadenosine-5'-phosphosulfate (PAPS) to trehalose, leading to trehalose-2-sulfate (T2S).</text>
</comment>
<dbReference type="InterPro" id="IPR024628">
    <property type="entry name" value="Sulfotransferase_Stf0_dom"/>
</dbReference>
<comment type="similarity">
    <text evidence="1">Belongs to the Stf0 sulfotransferase family.</text>
</comment>
<dbReference type="SUPFAM" id="SSF52540">
    <property type="entry name" value="P-loop containing nucleoside triphosphate hydrolases"/>
    <property type="match status" value="1"/>
</dbReference>
<dbReference type="InterPro" id="IPR027417">
    <property type="entry name" value="P-loop_NTPase"/>
</dbReference>
<reference evidence="3" key="1">
    <citation type="submission" date="2020-02" db="EMBL/GenBank/DDBJ databases">
        <authorList>
            <person name="Meier V. D."/>
        </authorList>
    </citation>
    <scope>NUCLEOTIDE SEQUENCE</scope>
    <source>
        <strain evidence="3">AVDCRST_MAG61</strain>
    </source>
</reference>
<dbReference type="GO" id="GO:0016740">
    <property type="term" value="F:transferase activity"/>
    <property type="evidence" value="ECO:0007669"/>
    <property type="project" value="UniProtKB-UniRule"/>
</dbReference>
<evidence type="ECO:0000259" key="2">
    <source>
        <dbReference type="Pfam" id="PF09037"/>
    </source>
</evidence>
<keyword evidence="1" id="KW-0808">Transferase</keyword>
<protein>
    <recommendedName>
        <fullName evidence="1">Trehalose 2-sulfotransferase</fullName>
    </recommendedName>
</protein>